<keyword evidence="7" id="KW-1185">Reference proteome</keyword>
<evidence type="ECO:0000256" key="4">
    <source>
        <dbReference type="ARBA" id="ARBA00023163"/>
    </source>
</evidence>
<keyword evidence="2" id="KW-0805">Transcription regulation</keyword>
<dbReference type="PROSITE" id="PS50931">
    <property type="entry name" value="HTH_LYSR"/>
    <property type="match status" value="1"/>
</dbReference>
<evidence type="ECO:0000313" key="7">
    <source>
        <dbReference type="Proteomes" id="UP000295388"/>
    </source>
</evidence>
<sequence length="316" mass="34298">MDLEIRHLRVVAAIAETGSISRASVLLGHSQPAVTGQLQRIERALGGPLFARDGSGARPTALGAMVLSHAQGIIALHDGMMRDVRRREADDADLRTLRLGATASPMAAGLVTVSRQLLPDAEVSLHVSDSDEELIELLVEARLEVGLSADYPGYELAVPEELTEAVLVVEPVFIVLSKDHPLAAEAEIPLAALADEQWLPGDGKDVRMRKMFRDACRRAGFAPRRVQRTSASVVFSLISQGHGVSLCRAITVERENVVVRPLAGDPMWVRERLLWSGDGPVAEHAPRIRDALVAAYQAQAEAMPAYRAWQQSRGRP</sequence>
<dbReference type="RefSeq" id="WP_133798036.1">
    <property type="nucleotide sequence ID" value="NZ_SNWQ01000001.1"/>
</dbReference>
<dbReference type="Gene3D" id="3.40.190.10">
    <property type="entry name" value="Periplasmic binding protein-like II"/>
    <property type="match status" value="2"/>
</dbReference>
<protein>
    <submittedName>
        <fullName evidence="6">DNA-binding transcriptional LysR family regulator</fullName>
    </submittedName>
</protein>
<dbReference type="PANTHER" id="PTHR30346">
    <property type="entry name" value="TRANSCRIPTIONAL DUAL REGULATOR HCAR-RELATED"/>
    <property type="match status" value="1"/>
</dbReference>
<reference evidence="6 7" key="1">
    <citation type="submission" date="2019-03" db="EMBL/GenBank/DDBJ databases">
        <title>Genomic Encyclopedia of Type Strains, Phase III (KMG-III): the genomes of soil and plant-associated and newly described type strains.</title>
        <authorList>
            <person name="Whitman W."/>
        </authorList>
    </citation>
    <scope>NUCLEOTIDE SEQUENCE [LARGE SCALE GENOMIC DNA]</scope>
    <source>
        <strain evidence="6 7">VKM Ac-2527</strain>
    </source>
</reference>
<dbReference type="InterPro" id="IPR000847">
    <property type="entry name" value="LysR_HTH_N"/>
</dbReference>
<comment type="similarity">
    <text evidence="1">Belongs to the LysR transcriptional regulatory family.</text>
</comment>
<dbReference type="GO" id="GO:0003677">
    <property type="term" value="F:DNA binding"/>
    <property type="evidence" value="ECO:0007669"/>
    <property type="project" value="UniProtKB-KW"/>
</dbReference>
<evidence type="ECO:0000313" key="6">
    <source>
        <dbReference type="EMBL" id="TDO54446.1"/>
    </source>
</evidence>
<dbReference type="Gene3D" id="1.10.10.10">
    <property type="entry name" value="Winged helix-like DNA-binding domain superfamily/Winged helix DNA-binding domain"/>
    <property type="match status" value="1"/>
</dbReference>
<dbReference type="InterPro" id="IPR005119">
    <property type="entry name" value="LysR_subst-bd"/>
</dbReference>
<dbReference type="SUPFAM" id="SSF53850">
    <property type="entry name" value="Periplasmic binding protein-like II"/>
    <property type="match status" value="1"/>
</dbReference>
<evidence type="ECO:0000256" key="2">
    <source>
        <dbReference type="ARBA" id="ARBA00023015"/>
    </source>
</evidence>
<organism evidence="6 7">
    <name type="scientific">Kribbella caucasensis</name>
    <dbReference type="NCBI Taxonomy" id="2512215"/>
    <lineage>
        <taxon>Bacteria</taxon>
        <taxon>Bacillati</taxon>
        <taxon>Actinomycetota</taxon>
        <taxon>Actinomycetes</taxon>
        <taxon>Propionibacteriales</taxon>
        <taxon>Kribbellaceae</taxon>
        <taxon>Kribbella</taxon>
    </lineage>
</organism>
<evidence type="ECO:0000256" key="3">
    <source>
        <dbReference type="ARBA" id="ARBA00023125"/>
    </source>
</evidence>
<name>A0A4R6KP62_9ACTN</name>
<dbReference type="Pfam" id="PF00126">
    <property type="entry name" value="HTH_1"/>
    <property type="match status" value="1"/>
</dbReference>
<keyword evidence="3 6" id="KW-0238">DNA-binding</keyword>
<dbReference type="GO" id="GO:0003700">
    <property type="term" value="F:DNA-binding transcription factor activity"/>
    <property type="evidence" value="ECO:0007669"/>
    <property type="project" value="InterPro"/>
</dbReference>
<dbReference type="Proteomes" id="UP000295388">
    <property type="component" value="Unassembled WGS sequence"/>
</dbReference>
<comment type="caution">
    <text evidence="6">The sequence shown here is derived from an EMBL/GenBank/DDBJ whole genome shotgun (WGS) entry which is preliminary data.</text>
</comment>
<gene>
    <name evidence="6" type="ORF">EV643_101235</name>
</gene>
<dbReference type="InterPro" id="IPR036388">
    <property type="entry name" value="WH-like_DNA-bd_sf"/>
</dbReference>
<evidence type="ECO:0000259" key="5">
    <source>
        <dbReference type="PROSITE" id="PS50931"/>
    </source>
</evidence>
<dbReference type="PANTHER" id="PTHR30346:SF30">
    <property type="entry name" value="SMALL NEUTRAL PROTEASE REGULATORY PROTEIN"/>
    <property type="match status" value="1"/>
</dbReference>
<dbReference type="GO" id="GO:0032993">
    <property type="term" value="C:protein-DNA complex"/>
    <property type="evidence" value="ECO:0007669"/>
    <property type="project" value="TreeGrafter"/>
</dbReference>
<accession>A0A4R6KP62</accession>
<dbReference type="AlphaFoldDB" id="A0A4R6KP62"/>
<dbReference type="EMBL" id="SNWQ01000001">
    <property type="protein sequence ID" value="TDO54446.1"/>
    <property type="molecule type" value="Genomic_DNA"/>
</dbReference>
<dbReference type="InterPro" id="IPR036390">
    <property type="entry name" value="WH_DNA-bd_sf"/>
</dbReference>
<dbReference type="OrthoDB" id="3171102at2"/>
<dbReference type="CDD" id="cd08414">
    <property type="entry name" value="PBP2_LTTR_aromatics_like"/>
    <property type="match status" value="1"/>
</dbReference>
<dbReference type="Pfam" id="PF03466">
    <property type="entry name" value="LysR_substrate"/>
    <property type="match status" value="1"/>
</dbReference>
<evidence type="ECO:0000256" key="1">
    <source>
        <dbReference type="ARBA" id="ARBA00009437"/>
    </source>
</evidence>
<proteinExistence type="inferred from homology"/>
<feature type="domain" description="HTH lysR-type" evidence="5">
    <location>
        <begin position="1"/>
        <end position="60"/>
    </location>
</feature>
<keyword evidence="4" id="KW-0804">Transcription</keyword>
<dbReference type="SUPFAM" id="SSF46785">
    <property type="entry name" value="Winged helix' DNA-binding domain"/>
    <property type="match status" value="1"/>
</dbReference>